<gene>
    <name evidence="2" type="ORF">NDU88_002613</name>
</gene>
<evidence type="ECO:0000313" key="2">
    <source>
        <dbReference type="EMBL" id="KAJ1185826.1"/>
    </source>
</evidence>
<evidence type="ECO:0000256" key="1">
    <source>
        <dbReference type="SAM" id="MobiDB-lite"/>
    </source>
</evidence>
<sequence>MLSALEPPYRKDSIWGSRRFVAEPGGAADNTAPAAAAPRRCSGVEGRLKTAEAREERAASYGPDRVAAGGGEWACRGASDLGGPGRITALLLFLPPAPVGDCSRTVRALAHYSQRSARSAGAAGHLGTAGCGPTS</sequence>
<feature type="region of interest" description="Disordered" evidence="1">
    <location>
        <begin position="25"/>
        <end position="49"/>
    </location>
</feature>
<organism evidence="2 3">
    <name type="scientific">Pleurodeles waltl</name>
    <name type="common">Iberian ribbed newt</name>
    <dbReference type="NCBI Taxonomy" id="8319"/>
    <lineage>
        <taxon>Eukaryota</taxon>
        <taxon>Metazoa</taxon>
        <taxon>Chordata</taxon>
        <taxon>Craniata</taxon>
        <taxon>Vertebrata</taxon>
        <taxon>Euteleostomi</taxon>
        <taxon>Amphibia</taxon>
        <taxon>Batrachia</taxon>
        <taxon>Caudata</taxon>
        <taxon>Salamandroidea</taxon>
        <taxon>Salamandridae</taxon>
        <taxon>Pleurodelinae</taxon>
        <taxon>Pleurodeles</taxon>
    </lineage>
</organism>
<keyword evidence="3" id="KW-1185">Reference proteome</keyword>
<dbReference type="Proteomes" id="UP001066276">
    <property type="component" value="Chromosome 3_1"/>
</dbReference>
<feature type="compositionally biased region" description="Low complexity" evidence="1">
    <location>
        <begin position="27"/>
        <end position="37"/>
    </location>
</feature>
<accession>A0AAV7UBC9</accession>
<dbReference type="AlphaFoldDB" id="A0AAV7UBC9"/>
<name>A0AAV7UBC9_PLEWA</name>
<reference evidence="2" key="1">
    <citation type="journal article" date="2022" name="bioRxiv">
        <title>Sequencing and chromosome-scale assembly of the giantPleurodeles waltlgenome.</title>
        <authorList>
            <person name="Brown T."/>
            <person name="Elewa A."/>
            <person name="Iarovenko S."/>
            <person name="Subramanian E."/>
            <person name="Araus A.J."/>
            <person name="Petzold A."/>
            <person name="Susuki M."/>
            <person name="Suzuki K.-i.T."/>
            <person name="Hayashi T."/>
            <person name="Toyoda A."/>
            <person name="Oliveira C."/>
            <person name="Osipova E."/>
            <person name="Leigh N.D."/>
            <person name="Simon A."/>
            <person name="Yun M.H."/>
        </authorList>
    </citation>
    <scope>NUCLEOTIDE SEQUENCE</scope>
    <source>
        <strain evidence="2">20211129_DDA</strain>
        <tissue evidence="2">Liver</tissue>
    </source>
</reference>
<proteinExistence type="predicted"/>
<comment type="caution">
    <text evidence="2">The sequence shown here is derived from an EMBL/GenBank/DDBJ whole genome shotgun (WGS) entry which is preliminary data.</text>
</comment>
<protein>
    <submittedName>
        <fullName evidence="2">Uncharacterized protein</fullName>
    </submittedName>
</protein>
<dbReference type="EMBL" id="JANPWB010000005">
    <property type="protein sequence ID" value="KAJ1185826.1"/>
    <property type="molecule type" value="Genomic_DNA"/>
</dbReference>
<evidence type="ECO:0000313" key="3">
    <source>
        <dbReference type="Proteomes" id="UP001066276"/>
    </source>
</evidence>